<dbReference type="SUPFAM" id="SSF57414">
    <property type="entry name" value="Hairpin loop containing domain-like"/>
    <property type="match status" value="1"/>
</dbReference>
<evidence type="ECO:0000256" key="7">
    <source>
        <dbReference type="ARBA" id="ARBA00022741"/>
    </source>
</evidence>
<evidence type="ECO:0000256" key="15">
    <source>
        <dbReference type="PROSITE-ProRule" id="PRU10141"/>
    </source>
</evidence>
<dbReference type="InterPro" id="IPR000719">
    <property type="entry name" value="Prot_kinase_dom"/>
</dbReference>
<feature type="transmembrane region" description="Helical" evidence="16">
    <location>
        <begin position="455"/>
        <end position="475"/>
    </location>
</feature>
<comment type="subcellular location">
    <subcellularLocation>
        <location evidence="1">Membrane</location>
        <topology evidence="1">Single-pass membrane protein</topology>
    </subcellularLocation>
</comment>
<evidence type="ECO:0000259" key="19">
    <source>
        <dbReference type="PROSITE" id="PS50927"/>
    </source>
</evidence>
<evidence type="ECO:0000256" key="12">
    <source>
        <dbReference type="ARBA" id="ARBA00023157"/>
    </source>
</evidence>
<evidence type="ECO:0000256" key="9">
    <source>
        <dbReference type="ARBA" id="ARBA00022840"/>
    </source>
</evidence>
<keyword evidence="6 17" id="KW-0732">Signal</keyword>
<dbReference type="SMART" id="SM00220">
    <property type="entry name" value="S_TKc"/>
    <property type="match status" value="1"/>
</dbReference>
<keyword evidence="7 14" id="KW-0547">Nucleotide-binding</keyword>
<dbReference type="PANTHER" id="PTHR47974">
    <property type="entry name" value="OS07G0415500 PROTEIN"/>
    <property type="match status" value="1"/>
</dbReference>
<evidence type="ECO:0000313" key="22">
    <source>
        <dbReference type="Proteomes" id="UP000236161"/>
    </source>
</evidence>
<dbReference type="GO" id="GO:0030246">
    <property type="term" value="F:carbohydrate binding"/>
    <property type="evidence" value="ECO:0007669"/>
    <property type="project" value="UniProtKB-KW"/>
</dbReference>
<dbReference type="EMBL" id="KZ452007">
    <property type="protein sequence ID" value="PKA52401.1"/>
    <property type="molecule type" value="Genomic_DNA"/>
</dbReference>
<comment type="catalytic activity">
    <reaction evidence="14">
        <text>L-seryl-[protein] + ATP = O-phospho-L-seryl-[protein] + ADP + H(+)</text>
        <dbReference type="Rhea" id="RHEA:17989"/>
        <dbReference type="Rhea" id="RHEA-COMP:9863"/>
        <dbReference type="Rhea" id="RHEA-COMP:11604"/>
        <dbReference type="ChEBI" id="CHEBI:15378"/>
        <dbReference type="ChEBI" id="CHEBI:29999"/>
        <dbReference type="ChEBI" id="CHEBI:30616"/>
        <dbReference type="ChEBI" id="CHEBI:83421"/>
        <dbReference type="ChEBI" id="CHEBI:456216"/>
        <dbReference type="EC" id="2.7.11.1"/>
    </reaction>
</comment>
<dbReference type="InterPro" id="IPR017441">
    <property type="entry name" value="Protein_kinase_ATP_BS"/>
</dbReference>
<keyword evidence="8 14" id="KW-0418">Kinase</keyword>
<dbReference type="PIRSF" id="PIRSF000641">
    <property type="entry name" value="SRK"/>
    <property type="match status" value="1"/>
</dbReference>
<dbReference type="PROSITE" id="PS00107">
    <property type="entry name" value="PROTEIN_KINASE_ATP"/>
    <property type="match status" value="1"/>
</dbReference>
<dbReference type="OrthoDB" id="643280at2759"/>
<evidence type="ECO:0000256" key="16">
    <source>
        <dbReference type="SAM" id="Phobius"/>
    </source>
</evidence>
<comment type="catalytic activity">
    <reaction evidence="14">
        <text>L-threonyl-[protein] + ATP = O-phospho-L-threonyl-[protein] + ADP + H(+)</text>
        <dbReference type="Rhea" id="RHEA:46608"/>
        <dbReference type="Rhea" id="RHEA-COMP:11060"/>
        <dbReference type="Rhea" id="RHEA-COMP:11605"/>
        <dbReference type="ChEBI" id="CHEBI:15378"/>
        <dbReference type="ChEBI" id="CHEBI:30013"/>
        <dbReference type="ChEBI" id="CHEBI:30616"/>
        <dbReference type="ChEBI" id="CHEBI:61977"/>
        <dbReference type="ChEBI" id="CHEBI:456216"/>
        <dbReference type="EC" id="2.7.11.1"/>
    </reaction>
</comment>
<keyword evidence="3" id="KW-0245">EGF-like domain</keyword>
<dbReference type="Pfam" id="PF00069">
    <property type="entry name" value="Pkinase"/>
    <property type="match status" value="1"/>
</dbReference>
<dbReference type="CDD" id="cd01098">
    <property type="entry name" value="PAN_AP_plant"/>
    <property type="match status" value="1"/>
</dbReference>
<dbReference type="GO" id="GO:0051707">
    <property type="term" value="P:response to other organism"/>
    <property type="evidence" value="ECO:0007669"/>
    <property type="project" value="UniProtKB-ARBA"/>
</dbReference>
<dbReference type="Gene3D" id="3.30.200.20">
    <property type="entry name" value="Phosphorylase Kinase, domain 1"/>
    <property type="match status" value="1"/>
</dbReference>
<evidence type="ECO:0000256" key="13">
    <source>
        <dbReference type="ARBA" id="ARBA00023180"/>
    </source>
</evidence>
<keyword evidence="4 14" id="KW-0808">Transferase</keyword>
<feature type="domain" description="Apple" evidence="20">
    <location>
        <begin position="353"/>
        <end position="434"/>
    </location>
</feature>
<feature type="chain" id="PRO_5014180528" description="Receptor-like serine/threonine-protein kinase" evidence="17">
    <location>
        <begin position="26"/>
        <end position="806"/>
    </location>
</feature>
<organism evidence="21 22">
    <name type="scientific">Apostasia shenzhenica</name>
    <dbReference type="NCBI Taxonomy" id="1088818"/>
    <lineage>
        <taxon>Eukaryota</taxon>
        <taxon>Viridiplantae</taxon>
        <taxon>Streptophyta</taxon>
        <taxon>Embryophyta</taxon>
        <taxon>Tracheophyta</taxon>
        <taxon>Spermatophyta</taxon>
        <taxon>Magnoliopsida</taxon>
        <taxon>Liliopsida</taxon>
        <taxon>Asparagales</taxon>
        <taxon>Orchidaceae</taxon>
        <taxon>Apostasioideae</taxon>
        <taxon>Apostasia</taxon>
    </lineage>
</organism>
<dbReference type="InterPro" id="IPR001480">
    <property type="entry name" value="Bulb-type_lectin_dom"/>
</dbReference>
<dbReference type="Proteomes" id="UP000236161">
    <property type="component" value="Unassembled WGS sequence"/>
</dbReference>
<dbReference type="CDD" id="cd00028">
    <property type="entry name" value="B_lectin"/>
    <property type="match status" value="1"/>
</dbReference>
<feature type="binding site" evidence="15">
    <location>
        <position position="533"/>
    </location>
    <ligand>
        <name>ATP</name>
        <dbReference type="ChEBI" id="CHEBI:30616"/>
    </ligand>
</feature>
<keyword evidence="10 16" id="KW-1133">Transmembrane helix</keyword>
<gene>
    <name evidence="21" type="ORF">AXF42_Ash019785</name>
</gene>
<keyword evidence="2 14" id="KW-0723">Serine/threonine-protein kinase</keyword>
<proteinExistence type="inferred from homology"/>
<reference evidence="21 22" key="1">
    <citation type="journal article" date="2017" name="Nature">
        <title>The Apostasia genome and the evolution of orchids.</title>
        <authorList>
            <person name="Zhang G.Q."/>
            <person name="Liu K.W."/>
            <person name="Li Z."/>
            <person name="Lohaus R."/>
            <person name="Hsiao Y.Y."/>
            <person name="Niu S.C."/>
            <person name="Wang J.Y."/>
            <person name="Lin Y.C."/>
            <person name="Xu Q."/>
            <person name="Chen L.J."/>
            <person name="Yoshida K."/>
            <person name="Fujiwara S."/>
            <person name="Wang Z.W."/>
            <person name="Zhang Y.Q."/>
            <person name="Mitsuda N."/>
            <person name="Wang M."/>
            <person name="Liu G.H."/>
            <person name="Pecoraro L."/>
            <person name="Huang H.X."/>
            <person name="Xiao X.J."/>
            <person name="Lin M."/>
            <person name="Wu X.Y."/>
            <person name="Wu W.L."/>
            <person name="Chen Y.Y."/>
            <person name="Chang S.B."/>
            <person name="Sakamoto S."/>
            <person name="Ohme-Takagi M."/>
            <person name="Yagi M."/>
            <person name="Zeng S.J."/>
            <person name="Shen C.Y."/>
            <person name="Yeh C.M."/>
            <person name="Luo Y.B."/>
            <person name="Tsai W.C."/>
            <person name="Van de Peer Y."/>
            <person name="Liu Z.J."/>
        </authorList>
    </citation>
    <scope>NUCLEOTIDE SEQUENCE [LARGE SCALE GENOMIC DNA]</scope>
    <source>
        <strain evidence="22">cv. Shenzhen</strain>
        <tissue evidence="21">Stem</tissue>
    </source>
</reference>
<evidence type="ECO:0000256" key="10">
    <source>
        <dbReference type="ARBA" id="ARBA00022989"/>
    </source>
</evidence>
<keyword evidence="9 14" id="KW-0067">ATP-binding</keyword>
<evidence type="ECO:0000259" key="18">
    <source>
        <dbReference type="PROSITE" id="PS50011"/>
    </source>
</evidence>
<evidence type="ECO:0000259" key="20">
    <source>
        <dbReference type="PROSITE" id="PS50948"/>
    </source>
</evidence>
<evidence type="ECO:0000256" key="8">
    <source>
        <dbReference type="ARBA" id="ARBA00022777"/>
    </source>
</evidence>
<feature type="domain" description="Protein kinase" evidence="18">
    <location>
        <begin position="505"/>
        <end position="778"/>
    </location>
</feature>
<dbReference type="PROSITE" id="PS00108">
    <property type="entry name" value="PROTEIN_KINASE_ST"/>
    <property type="match status" value="1"/>
</dbReference>
<dbReference type="PROSITE" id="PS50948">
    <property type="entry name" value="PAN"/>
    <property type="match status" value="1"/>
</dbReference>
<dbReference type="Gene3D" id="2.90.10.10">
    <property type="entry name" value="Bulb-type lectin domain"/>
    <property type="match status" value="1"/>
</dbReference>
<dbReference type="InterPro" id="IPR036426">
    <property type="entry name" value="Bulb-type_lectin_dom_sf"/>
</dbReference>
<dbReference type="SMART" id="SM00473">
    <property type="entry name" value="PAN_AP"/>
    <property type="match status" value="1"/>
</dbReference>
<evidence type="ECO:0000256" key="3">
    <source>
        <dbReference type="ARBA" id="ARBA00022536"/>
    </source>
</evidence>
<keyword evidence="13" id="KW-0325">Glycoprotein</keyword>
<dbReference type="GO" id="GO:0048544">
    <property type="term" value="P:recognition of pollen"/>
    <property type="evidence" value="ECO:0007669"/>
    <property type="project" value="InterPro"/>
</dbReference>
<protein>
    <recommendedName>
        <fullName evidence="14">Receptor-like serine/threonine-protein kinase</fullName>
        <ecNumber evidence="14">2.7.11.1</ecNumber>
    </recommendedName>
</protein>
<keyword evidence="21" id="KW-0675">Receptor</keyword>
<evidence type="ECO:0000256" key="6">
    <source>
        <dbReference type="ARBA" id="ARBA00022729"/>
    </source>
</evidence>
<dbReference type="FunFam" id="3.30.200.20:FF:000178">
    <property type="entry name" value="serine/threonine-protein kinase PBS1-like"/>
    <property type="match status" value="1"/>
</dbReference>
<dbReference type="Pfam" id="PF01453">
    <property type="entry name" value="B_lectin"/>
    <property type="match status" value="1"/>
</dbReference>
<dbReference type="Pfam" id="PF08276">
    <property type="entry name" value="PAN_2"/>
    <property type="match status" value="1"/>
</dbReference>
<dbReference type="AlphaFoldDB" id="A0A2I0AA33"/>
<dbReference type="Gene3D" id="1.10.510.10">
    <property type="entry name" value="Transferase(Phosphotransferase) domain 1"/>
    <property type="match status" value="1"/>
</dbReference>
<keyword evidence="11 16" id="KW-0472">Membrane</keyword>
<keyword evidence="12" id="KW-1015">Disulfide bond</keyword>
<evidence type="ECO:0000256" key="4">
    <source>
        <dbReference type="ARBA" id="ARBA00022679"/>
    </source>
</evidence>
<dbReference type="GO" id="GO:0005524">
    <property type="term" value="F:ATP binding"/>
    <property type="evidence" value="ECO:0007669"/>
    <property type="project" value="UniProtKB-UniRule"/>
</dbReference>
<keyword evidence="22" id="KW-1185">Reference proteome</keyword>
<dbReference type="PROSITE" id="PS50011">
    <property type="entry name" value="PROTEIN_KINASE_DOM"/>
    <property type="match status" value="1"/>
</dbReference>
<dbReference type="InterPro" id="IPR011009">
    <property type="entry name" value="Kinase-like_dom_sf"/>
</dbReference>
<dbReference type="SMART" id="SM00108">
    <property type="entry name" value="B_lectin"/>
    <property type="match status" value="1"/>
</dbReference>
<dbReference type="GO" id="GO:0106310">
    <property type="term" value="F:protein serine kinase activity"/>
    <property type="evidence" value="ECO:0007669"/>
    <property type="project" value="RHEA"/>
</dbReference>
<dbReference type="PROSITE" id="PS50927">
    <property type="entry name" value="BULB_LECTIN"/>
    <property type="match status" value="1"/>
</dbReference>
<comment type="similarity">
    <text evidence="14">Belongs to the protein kinase superfamily. Ser/Thr protein kinase family.</text>
</comment>
<evidence type="ECO:0000256" key="17">
    <source>
        <dbReference type="SAM" id="SignalP"/>
    </source>
</evidence>
<feature type="signal peptide" evidence="17">
    <location>
        <begin position="1"/>
        <end position="25"/>
    </location>
</feature>
<dbReference type="Pfam" id="PF00954">
    <property type="entry name" value="S_locus_glycop"/>
    <property type="match status" value="1"/>
</dbReference>
<evidence type="ECO:0000313" key="21">
    <source>
        <dbReference type="EMBL" id="PKA52401.1"/>
    </source>
</evidence>
<feature type="domain" description="Bulb-type lectin" evidence="19">
    <location>
        <begin position="37"/>
        <end position="160"/>
    </location>
</feature>
<dbReference type="SUPFAM" id="SSF56112">
    <property type="entry name" value="Protein kinase-like (PK-like)"/>
    <property type="match status" value="1"/>
</dbReference>
<dbReference type="InterPro" id="IPR008271">
    <property type="entry name" value="Ser/Thr_kinase_AS"/>
</dbReference>
<evidence type="ECO:0000256" key="11">
    <source>
        <dbReference type="ARBA" id="ARBA00023136"/>
    </source>
</evidence>
<dbReference type="CDD" id="cd14066">
    <property type="entry name" value="STKc_IRAK"/>
    <property type="match status" value="1"/>
</dbReference>
<sequence length="806" mass="91027">MDLMTFKWRLHPPFLFMLLLITIFCQNSRFSATATATDSIHPGQSLTGNQRIISKEGNFELGFFSPGNSRNFYVGIWFRKIGKSDVIWVANREVPVSNTSAVLKISKNGNLILTDHEKVPVWSTNTSSSSSASSNIVVLLDTGNLVIRDRDNSSLILWQSFDHPTDTIVSNGWLGMNKITGEYQRLVSWKNPEDPSPGAFTATIDPDGSNQFLLVWNGSRTYWTSGVWNGRTFGAIPSITYTPIFINTFIDDDQGRYFKFLTADNKHFGRNVMDSTGQIKTLVWSEDNQDWIMFWSEPVAVCEIYSVCGSFGICSEKSMPLCACSDGFQPQSERDWKMNVWGDGCRRKTSLKCERDGFLGMQNMKITSDPKMLMMANITDQDKCRIACLNNCSCTAYSFSYSDGGCMIWIGDIRNLQQLSESDSNGATFHLRLAASDIPSSNKEDRGTRKAVKPIIIGVSVGILVLSSIILMLYWRTRRRSYRKSVFVEGSVAHFKYSDLQRMTRNFSERLGAGGFGSVFRGKMGDGAAIAVKRLEGSVQKEKQFRAEVSTLGSIHHVNLIRLRGFCCEEIMKRLLVYDFMPMGSLDHHLFRHDSKKLDWKTRHQIILGVAKGIEYLHEKCRECIIHCDIKPENVLLDINFNPKVSDFGLAKLLGRDFSRVLTTARGTIGYLAPEWILGLPITAKADVYSYGMMLFEIVSGRRNAEQTESSRSIYFPIWAAGRLMKGEILSILDEYLNGNADIEELRRVCTVACWCIQDREDHRPAMGLVVQMLEGIVEASMPPIPSYLQHLSDDQSMEFLFSRQV</sequence>
<dbReference type="InterPro" id="IPR000858">
    <property type="entry name" value="S_locus_glycoprot_dom"/>
</dbReference>
<dbReference type="PANTHER" id="PTHR47974:SF19">
    <property type="entry name" value="RECEPTOR-LIKE SERINE_THREONINE-PROTEIN KINASE"/>
    <property type="match status" value="1"/>
</dbReference>
<dbReference type="GO" id="GO:0004674">
    <property type="term" value="F:protein serine/threonine kinase activity"/>
    <property type="evidence" value="ECO:0007669"/>
    <property type="project" value="UniProtKB-KW"/>
</dbReference>
<dbReference type="FunFam" id="2.90.10.10:FF:000002">
    <property type="entry name" value="Serine/threonine-protein kinase"/>
    <property type="match status" value="1"/>
</dbReference>
<evidence type="ECO:0000256" key="5">
    <source>
        <dbReference type="ARBA" id="ARBA00022692"/>
    </source>
</evidence>
<dbReference type="InterPro" id="IPR024171">
    <property type="entry name" value="SRK-like_kinase"/>
</dbReference>
<dbReference type="SUPFAM" id="SSF51110">
    <property type="entry name" value="alpha-D-mannose-specific plant lectins"/>
    <property type="match status" value="1"/>
</dbReference>
<evidence type="ECO:0000256" key="2">
    <source>
        <dbReference type="ARBA" id="ARBA00022527"/>
    </source>
</evidence>
<dbReference type="GO" id="GO:0016020">
    <property type="term" value="C:membrane"/>
    <property type="evidence" value="ECO:0007669"/>
    <property type="project" value="UniProtKB-SubCell"/>
</dbReference>
<evidence type="ECO:0000256" key="14">
    <source>
        <dbReference type="PIRNR" id="PIRNR000641"/>
    </source>
</evidence>
<accession>A0A2I0AA33</accession>
<keyword evidence="21" id="KW-0430">Lectin</keyword>
<name>A0A2I0AA33_9ASPA</name>
<evidence type="ECO:0000256" key="1">
    <source>
        <dbReference type="ARBA" id="ARBA00004167"/>
    </source>
</evidence>
<dbReference type="FunFam" id="1.10.510.10:FF:000227">
    <property type="entry name" value="Serine/threonine-protein kinase"/>
    <property type="match status" value="1"/>
</dbReference>
<dbReference type="EC" id="2.7.11.1" evidence="14"/>
<dbReference type="InterPro" id="IPR003609">
    <property type="entry name" value="Pan_app"/>
</dbReference>
<keyword evidence="5 16" id="KW-0812">Transmembrane</keyword>